<gene>
    <name evidence="1" type="ORF">FA15DRAFT_601036</name>
</gene>
<dbReference type="EMBL" id="ML210329">
    <property type="protein sequence ID" value="TFK19684.1"/>
    <property type="molecule type" value="Genomic_DNA"/>
</dbReference>
<reference evidence="1 2" key="1">
    <citation type="journal article" date="2019" name="Nat. Ecol. Evol.">
        <title>Megaphylogeny resolves global patterns of mushroom evolution.</title>
        <authorList>
            <person name="Varga T."/>
            <person name="Krizsan K."/>
            <person name="Foldi C."/>
            <person name="Dima B."/>
            <person name="Sanchez-Garcia M."/>
            <person name="Sanchez-Ramirez S."/>
            <person name="Szollosi G.J."/>
            <person name="Szarkandi J.G."/>
            <person name="Papp V."/>
            <person name="Albert L."/>
            <person name="Andreopoulos W."/>
            <person name="Angelini C."/>
            <person name="Antonin V."/>
            <person name="Barry K.W."/>
            <person name="Bougher N.L."/>
            <person name="Buchanan P."/>
            <person name="Buyck B."/>
            <person name="Bense V."/>
            <person name="Catcheside P."/>
            <person name="Chovatia M."/>
            <person name="Cooper J."/>
            <person name="Damon W."/>
            <person name="Desjardin D."/>
            <person name="Finy P."/>
            <person name="Geml J."/>
            <person name="Haridas S."/>
            <person name="Hughes K."/>
            <person name="Justo A."/>
            <person name="Karasinski D."/>
            <person name="Kautmanova I."/>
            <person name="Kiss B."/>
            <person name="Kocsube S."/>
            <person name="Kotiranta H."/>
            <person name="LaButti K.M."/>
            <person name="Lechner B.E."/>
            <person name="Liimatainen K."/>
            <person name="Lipzen A."/>
            <person name="Lukacs Z."/>
            <person name="Mihaltcheva S."/>
            <person name="Morgado L.N."/>
            <person name="Niskanen T."/>
            <person name="Noordeloos M.E."/>
            <person name="Ohm R.A."/>
            <person name="Ortiz-Santana B."/>
            <person name="Ovrebo C."/>
            <person name="Racz N."/>
            <person name="Riley R."/>
            <person name="Savchenko A."/>
            <person name="Shiryaev A."/>
            <person name="Soop K."/>
            <person name="Spirin V."/>
            <person name="Szebenyi C."/>
            <person name="Tomsovsky M."/>
            <person name="Tulloss R.E."/>
            <person name="Uehling J."/>
            <person name="Grigoriev I.V."/>
            <person name="Vagvolgyi C."/>
            <person name="Papp T."/>
            <person name="Martin F.M."/>
            <person name="Miettinen O."/>
            <person name="Hibbett D.S."/>
            <person name="Nagy L.G."/>
        </authorList>
    </citation>
    <scope>NUCLEOTIDE SEQUENCE [LARGE SCALE GENOMIC DNA]</scope>
    <source>
        <strain evidence="1 2">CBS 121175</strain>
    </source>
</reference>
<dbReference type="STRING" id="230819.A0A5C3KI11"/>
<protein>
    <recommendedName>
        <fullName evidence="3">CxC6 like cysteine cluster associated with KDZ domain-containing protein</fullName>
    </recommendedName>
</protein>
<keyword evidence="2" id="KW-1185">Reference proteome</keyword>
<evidence type="ECO:0000313" key="1">
    <source>
        <dbReference type="EMBL" id="TFK19684.1"/>
    </source>
</evidence>
<name>A0A5C3KI11_COPMA</name>
<proteinExistence type="predicted"/>
<dbReference type="AlphaFoldDB" id="A0A5C3KI11"/>
<feature type="non-terminal residue" evidence="1">
    <location>
        <position position="1"/>
    </location>
</feature>
<dbReference type="OrthoDB" id="2639189at2759"/>
<accession>A0A5C3KI11</accession>
<dbReference type="Proteomes" id="UP000307440">
    <property type="component" value="Unassembled WGS sequence"/>
</dbReference>
<sequence>KPDHIFYDSNYDACQQAEKDPWFKGLGMCVDVWHFRNKHKVMHLYCQKNCNPADYPELLEEYGDWWFNTSVAEQTNAWLGGYHSICWEMLPAWYDFFLDEMISLCNIQVIHQLMKTGQYPHELH</sequence>
<evidence type="ECO:0000313" key="2">
    <source>
        <dbReference type="Proteomes" id="UP000307440"/>
    </source>
</evidence>
<organism evidence="1 2">
    <name type="scientific">Coprinopsis marcescibilis</name>
    <name type="common">Agaric fungus</name>
    <name type="synonym">Psathyrella marcescibilis</name>
    <dbReference type="NCBI Taxonomy" id="230819"/>
    <lineage>
        <taxon>Eukaryota</taxon>
        <taxon>Fungi</taxon>
        <taxon>Dikarya</taxon>
        <taxon>Basidiomycota</taxon>
        <taxon>Agaricomycotina</taxon>
        <taxon>Agaricomycetes</taxon>
        <taxon>Agaricomycetidae</taxon>
        <taxon>Agaricales</taxon>
        <taxon>Agaricineae</taxon>
        <taxon>Psathyrellaceae</taxon>
        <taxon>Coprinopsis</taxon>
    </lineage>
</organism>
<evidence type="ECO:0008006" key="3">
    <source>
        <dbReference type="Google" id="ProtNLM"/>
    </source>
</evidence>